<dbReference type="InterPro" id="IPR036388">
    <property type="entry name" value="WH-like_DNA-bd_sf"/>
</dbReference>
<dbReference type="Gene3D" id="3.40.190.290">
    <property type="match status" value="1"/>
</dbReference>
<dbReference type="GO" id="GO:0032993">
    <property type="term" value="C:protein-DNA complex"/>
    <property type="evidence" value="ECO:0007669"/>
    <property type="project" value="TreeGrafter"/>
</dbReference>
<keyword evidence="3" id="KW-0238">DNA-binding</keyword>
<evidence type="ECO:0000256" key="3">
    <source>
        <dbReference type="ARBA" id="ARBA00023125"/>
    </source>
</evidence>
<dbReference type="FunFam" id="1.10.10.10:FF:000001">
    <property type="entry name" value="LysR family transcriptional regulator"/>
    <property type="match status" value="1"/>
</dbReference>
<evidence type="ECO:0000259" key="5">
    <source>
        <dbReference type="PROSITE" id="PS50931"/>
    </source>
</evidence>
<dbReference type="PANTHER" id="PTHR30346:SF28">
    <property type="entry name" value="HTH-TYPE TRANSCRIPTIONAL REGULATOR CYNR"/>
    <property type="match status" value="1"/>
</dbReference>
<keyword evidence="2" id="KW-0805">Transcription regulation</keyword>
<dbReference type="CDD" id="cd05466">
    <property type="entry name" value="PBP2_LTTR_substrate"/>
    <property type="match status" value="1"/>
</dbReference>
<dbReference type="InterPro" id="IPR036390">
    <property type="entry name" value="WH_DNA-bd_sf"/>
</dbReference>
<dbReference type="SUPFAM" id="SSF46785">
    <property type="entry name" value="Winged helix' DNA-binding domain"/>
    <property type="match status" value="1"/>
</dbReference>
<dbReference type="InterPro" id="IPR005119">
    <property type="entry name" value="LysR_subst-bd"/>
</dbReference>
<evidence type="ECO:0000313" key="6">
    <source>
        <dbReference type="EMBL" id="RVU19669.1"/>
    </source>
</evidence>
<dbReference type="Gene3D" id="1.10.10.10">
    <property type="entry name" value="Winged helix-like DNA-binding domain superfamily/Winged helix DNA-binding domain"/>
    <property type="match status" value="1"/>
</dbReference>
<name>A0A3S2WD80_9HYPH</name>
<dbReference type="PANTHER" id="PTHR30346">
    <property type="entry name" value="TRANSCRIPTIONAL DUAL REGULATOR HCAR-RELATED"/>
    <property type="match status" value="1"/>
</dbReference>
<evidence type="ECO:0000256" key="2">
    <source>
        <dbReference type="ARBA" id="ARBA00023015"/>
    </source>
</evidence>
<dbReference type="InterPro" id="IPR000847">
    <property type="entry name" value="LysR_HTH_N"/>
</dbReference>
<evidence type="ECO:0000313" key="7">
    <source>
        <dbReference type="Proteomes" id="UP000286997"/>
    </source>
</evidence>
<accession>A0A3S2WD80</accession>
<evidence type="ECO:0000256" key="4">
    <source>
        <dbReference type="ARBA" id="ARBA00023163"/>
    </source>
</evidence>
<dbReference type="Pfam" id="PF00126">
    <property type="entry name" value="HTH_1"/>
    <property type="match status" value="1"/>
</dbReference>
<comment type="caution">
    <text evidence="6">The sequence shown here is derived from an EMBL/GenBank/DDBJ whole genome shotgun (WGS) entry which is preliminary data.</text>
</comment>
<dbReference type="Proteomes" id="UP000286997">
    <property type="component" value="Unassembled WGS sequence"/>
</dbReference>
<dbReference type="OrthoDB" id="7506954at2"/>
<organism evidence="6 7">
    <name type="scientific">Methylobacterium oryzihabitans</name>
    <dbReference type="NCBI Taxonomy" id="2499852"/>
    <lineage>
        <taxon>Bacteria</taxon>
        <taxon>Pseudomonadati</taxon>
        <taxon>Pseudomonadota</taxon>
        <taxon>Alphaproteobacteria</taxon>
        <taxon>Hyphomicrobiales</taxon>
        <taxon>Methylobacteriaceae</taxon>
        <taxon>Methylobacterium</taxon>
    </lineage>
</organism>
<dbReference type="PRINTS" id="PR00039">
    <property type="entry name" value="HTHLYSR"/>
</dbReference>
<proteinExistence type="inferred from homology"/>
<dbReference type="RefSeq" id="WP_127728053.1">
    <property type="nucleotide sequence ID" value="NZ_SACP01000005.1"/>
</dbReference>
<gene>
    <name evidence="6" type="ORF">EOE48_06870</name>
</gene>
<keyword evidence="7" id="KW-1185">Reference proteome</keyword>
<comment type="similarity">
    <text evidence="1">Belongs to the LysR transcriptional regulatory family.</text>
</comment>
<evidence type="ECO:0000256" key="1">
    <source>
        <dbReference type="ARBA" id="ARBA00009437"/>
    </source>
</evidence>
<dbReference type="PROSITE" id="PS50931">
    <property type="entry name" value="HTH_LYSR"/>
    <property type="match status" value="1"/>
</dbReference>
<keyword evidence="4" id="KW-0804">Transcription</keyword>
<dbReference type="AlphaFoldDB" id="A0A3S2WD80"/>
<sequence>MTVRSPRIRNLNWNLLRTFLVIVEERSITRAAERLHVRQPTVSASLQKLEETLGAQLVQRNSRRFVLTVRGEALRQECIEIHQHVERIAERLETDEDDLAGLVRIMLVTELVLPALDQALGLMHRRHPSVMLSLDVAGSQEIARAVAQRSVPFGFCLLPKPLVGLECRLLMREAFGIFCGRTHPLAGRQDVTLEELRAEPFVAFRCGHDGGALEPMVALREGAGLGARTAGVAPHLREVARMIAAGIGIGLLPVAAAESVIERDRLWRLPVLHDRLGADLYFLRSPDAPLDRAERAFLSLLSDLLPVPGDGLPV</sequence>
<dbReference type="Pfam" id="PF03466">
    <property type="entry name" value="LysR_substrate"/>
    <property type="match status" value="1"/>
</dbReference>
<dbReference type="SUPFAM" id="SSF53850">
    <property type="entry name" value="Periplasmic binding protein-like II"/>
    <property type="match status" value="1"/>
</dbReference>
<feature type="domain" description="HTH lysR-type" evidence="5">
    <location>
        <begin position="11"/>
        <end position="68"/>
    </location>
</feature>
<protein>
    <submittedName>
        <fullName evidence="6">LysR family transcriptional regulator</fullName>
    </submittedName>
</protein>
<dbReference type="GO" id="GO:0003677">
    <property type="term" value="F:DNA binding"/>
    <property type="evidence" value="ECO:0007669"/>
    <property type="project" value="UniProtKB-KW"/>
</dbReference>
<dbReference type="GO" id="GO:0003700">
    <property type="term" value="F:DNA-binding transcription factor activity"/>
    <property type="evidence" value="ECO:0007669"/>
    <property type="project" value="InterPro"/>
</dbReference>
<reference evidence="6 7" key="1">
    <citation type="submission" date="2019-01" db="EMBL/GenBank/DDBJ databases">
        <authorList>
            <person name="Chen W.-M."/>
        </authorList>
    </citation>
    <scope>NUCLEOTIDE SEQUENCE [LARGE SCALE GENOMIC DNA]</scope>
    <source>
        <strain evidence="6 7">TER-1</strain>
    </source>
</reference>
<dbReference type="EMBL" id="SACP01000005">
    <property type="protein sequence ID" value="RVU19669.1"/>
    <property type="molecule type" value="Genomic_DNA"/>
</dbReference>